<evidence type="ECO:0000313" key="3">
    <source>
        <dbReference type="Proteomes" id="UP000289260"/>
    </source>
</evidence>
<feature type="region of interest" description="Disordered" evidence="1">
    <location>
        <begin position="275"/>
        <end position="306"/>
    </location>
</feature>
<dbReference type="AlphaFoldDB" id="A0A4P6KCY3"/>
<dbReference type="RefSeq" id="WP_130108914.1">
    <property type="nucleotide sequence ID" value="NZ_CP035806.1"/>
</dbReference>
<feature type="compositionally biased region" description="Basic residues" evidence="1">
    <location>
        <begin position="295"/>
        <end position="306"/>
    </location>
</feature>
<dbReference type="Gene3D" id="3.40.50.720">
    <property type="entry name" value="NAD(P)-binding Rossmann-like Domain"/>
    <property type="match status" value="1"/>
</dbReference>
<reference evidence="2 3" key="1">
    <citation type="submission" date="2019-02" db="EMBL/GenBank/DDBJ databases">
        <authorList>
            <person name="Sun L."/>
            <person name="Pan D."/>
            <person name="Wu X."/>
        </authorList>
    </citation>
    <scope>NUCLEOTIDE SEQUENCE [LARGE SCALE GENOMIC DNA]</scope>
    <source>
        <strain evidence="2 3">JW-1</strain>
    </source>
</reference>
<organism evidence="2 3">
    <name type="scientific">Leucobacter triazinivorans</name>
    <dbReference type="NCBI Taxonomy" id="1784719"/>
    <lineage>
        <taxon>Bacteria</taxon>
        <taxon>Bacillati</taxon>
        <taxon>Actinomycetota</taxon>
        <taxon>Actinomycetes</taxon>
        <taxon>Micrococcales</taxon>
        <taxon>Microbacteriaceae</taxon>
        <taxon>Leucobacter</taxon>
    </lineage>
</organism>
<dbReference type="Proteomes" id="UP000289260">
    <property type="component" value="Chromosome"/>
</dbReference>
<dbReference type="EMBL" id="CP035806">
    <property type="protein sequence ID" value="QBE47761.1"/>
    <property type="molecule type" value="Genomic_DNA"/>
</dbReference>
<sequence>MNEARTRIHPDLSLCWEDPETLRIGFERARARVHSPSPGAQRFIGRLLTGVPSARLIEEAQRAGVAPRDARRLLERLAPALDAAAPEPAARARGLRAVLDDAGREAPGLRDALIATGLCMFDAAIGDAHRPSPRYDLAIHVERYLEPLERAQRWLIEEVPQLLIRFTDGAVEVGPLVGPGGRPCHTCISLAFVRRDPAYPVLAAQLWGKIPASESGASVHMATAYAAVLIRGWLDGDPAVHTRRFRIPVRTGTVHGLPSMVTVAPHDECACTLTRAARPPPRSETARGPNALLPRPRRAAARPGRG</sequence>
<dbReference type="KEGG" id="ltr:EVS81_02045"/>
<evidence type="ECO:0000313" key="2">
    <source>
        <dbReference type="EMBL" id="QBE47761.1"/>
    </source>
</evidence>
<proteinExistence type="predicted"/>
<gene>
    <name evidence="2" type="ORF">EVS81_02045</name>
</gene>
<dbReference type="OrthoDB" id="4426339at2"/>
<name>A0A4P6KCY3_9MICO</name>
<evidence type="ECO:0000256" key="1">
    <source>
        <dbReference type="SAM" id="MobiDB-lite"/>
    </source>
</evidence>
<keyword evidence="3" id="KW-1185">Reference proteome</keyword>
<protein>
    <recommendedName>
        <fullName evidence="4">TOMM leader peptide-binding protein</fullName>
    </recommendedName>
</protein>
<evidence type="ECO:0008006" key="4">
    <source>
        <dbReference type="Google" id="ProtNLM"/>
    </source>
</evidence>
<accession>A0A4P6KCY3</accession>